<feature type="transmembrane region" description="Helical" evidence="6">
    <location>
        <begin position="253"/>
        <end position="271"/>
    </location>
</feature>
<organism evidence="7 8">
    <name type="scientific">Daucus carota subsp. sativus</name>
    <name type="common">Carrot</name>
    <dbReference type="NCBI Taxonomy" id="79200"/>
    <lineage>
        <taxon>Eukaryota</taxon>
        <taxon>Viridiplantae</taxon>
        <taxon>Streptophyta</taxon>
        <taxon>Embryophyta</taxon>
        <taxon>Tracheophyta</taxon>
        <taxon>Spermatophyta</taxon>
        <taxon>Magnoliopsida</taxon>
        <taxon>eudicotyledons</taxon>
        <taxon>Gunneridae</taxon>
        <taxon>Pentapetalae</taxon>
        <taxon>asterids</taxon>
        <taxon>campanulids</taxon>
        <taxon>Apiales</taxon>
        <taxon>Apiaceae</taxon>
        <taxon>Apioideae</taxon>
        <taxon>Scandiceae</taxon>
        <taxon>Daucinae</taxon>
        <taxon>Daucus</taxon>
        <taxon>Daucus sect. Daucus</taxon>
    </lineage>
</organism>
<evidence type="ECO:0000256" key="2">
    <source>
        <dbReference type="ARBA" id="ARBA00023015"/>
    </source>
</evidence>
<dbReference type="EMBL" id="CP093350">
    <property type="protein sequence ID" value="WOH12618.1"/>
    <property type="molecule type" value="Genomic_DNA"/>
</dbReference>
<dbReference type="GO" id="GO:0005634">
    <property type="term" value="C:nucleus"/>
    <property type="evidence" value="ECO:0007669"/>
    <property type="project" value="UniProtKB-SubCell"/>
</dbReference>
<sequence>MLNLFLPSRTISSYVLKALHLIEENANSLDDNHQLAVYTPADPAASDGTVTQPPQNQVCRIAPSVEAYTVQYSLYYKWRLIPSKKRFEEIREHLIEKPFVCRALHQRLPQISCTVDLNFQPDGSKLWAIETPNITRPPSGWERILKIKGPQGTRFADVFADMYYYTSSHERLLSTVEVRGIRVNIPMRYPREHPSEVDGADLTQFSFKIPILVKENSLEEHTTLARTRNLSNTNTSLKPLELHKQLVYYSKALITYFKTFVFIFVSISYLFEMSYYFS</sequence>
<dbReference type="PANTHER" id="PTHR12396:SF0">
    <property type="entry name" value="METHYL-CPG BINDING DOMAIN PROTEIN-LIKE, ISOFORM C"/>
    <property type="match status" value="1"/>
</dbReference>
<keyword evidence="6" id="KW-0472">Membrane</keyword>
<evidence type="ECO:0000256" key="1">
    <source>
        <dbReference type="ARBA" id="ARBA00004123"/>
    </source>
</evidence>
<dbReference type="SUPFAM" id="SSF54171">
    <property type="entry name" value="DNA-binding domain"/>
    <property type="match status" value="1"/>
</dbReference>
<evidence type="ECO:0000256" key="5">
    <source>
        <dbReference type="ARBA" id="ARBA00023242"/>
    </source>
</evidence>
<keyword evidence="6" id="KW-1133">Transmembrane helix</keyword>
<reference evidence="7" key="1">
    <citation type="journal article" date="2016" name="Nat. Genet.">
        <title>A high-quality carrot genome assembly provides new insights into carotenoid accumulation and asterid genome evolution.</title>
        <authorList>
            <person name="Iorizzo M."/>
            <person name="Ellison S."/>
            <person name="Senalik D."/>
            <person name="Zeng P."/>
            <person name="Satapoomin P."/>
            <person name="Huang J."/>
            <person name="Bowman M."/>
            <person name="Iovene M."/>
            <person name="Sanseverino W."/>
            <person name="Cavagnaro P."/>
            <person name="Yildiz M."/>
            <person name="Macko-Podgorni A."/>
            <person name="Moranska E."/>
            <person name="Grzebelus E."/>
            <person name="Grzebelus D."/>
            <person name="Ashrafi H."/>
            <person name="Zheng Z."/>
            <person name="Cheng S."/>
            <person name="Spooner D."/>
            <person name="Van Deynze A."/>
            <person name="Simon P."/>
        </authorList>
    </citation>
    <scope>NUCLEOTIDE SEQUENCE</scope>
    <source>
        <tissue evidence="7">Leaf</tissue>
    </source>
</reference>
<dbReference type="InterPro" id="IPR016177">
    <property type="entry name" value="DNA-bd_dom_sf"/>
</dbReference>
<reference evidence="7" key="2">
    <citation type="submission" date="2022-03" db="EMBL/GenBank/DDBJ databases">
        <title>Draft title - Genomic analysis of global carrot germplasm unveils the trajectory of domestication and the origin of high carotenoid orange carrot.</title>
        <authorList>
            <person name="Iorizzo M."/>
            <person name="Ellison S."/>
            <person name="Senalik D."/>
            <person name="Macko-Podgorni A."/>
            <person name="Grzebelus D."/>
            <person name="Bostan H."/>
            <person name="Rolling W."/>
            <person name="Curaba J."/>
            <person name="Simon P."/>
        </authorList>
    </citation>
    <scope>NUCLEOTIDE SEQUENCE</scope>
    <source>
        <tissue evidence="7">Leaf</tissue>
    </source>
</reference>
<gene>
    <name evidence="7" type="ORF">DCAR_0832124</name>
</gene>
<keyword evidence="4" id="KW-0804">Transcription</keyword>
<dbReference type="AlphaFoldDB" id="A0AAF0XQX3"/>
<comment type="subcellular location">
    <subcellularLocation>
        <location evidence="1">Nucleus</location>
    </subcellularLocation>
</comment>
<protein>
    <submittedName>
        <fullName evidence="7">Uncharacterized protein</fullName>
    </submittedName>
</protein>
<dbReference type="Proteomes" id="UP000077755">
    <property type="component" value="Chromosome 8"/>
</dbReference>
<evidence type="ECO:0000256" key="6">
    <source>
        <dbReference type="SAM" id="Phobius"/>
    </source>
</evidence>
<name>A0AAF0XQX3_DAUCS</name>
<keyword evidence="3" id="KW-0238">DNA-binding</keyword>
<evidence type="ECO:0000256" key="3">
    <source>
        <dbReference type="ARBA" id="ARBA00023125"/>
    </source>
</evidence>
<evidence type="ECO:0000313" key="8">
    <source>
        <dbReference type="Proteomes" id="UP000077755"/>
    </source>
</evidence>
<keyword evidence="6" id="KW-0812">Transmembrane</keyword>
<evidence type="ECO:0000256" key="4">
    <source>
        <dbReference type="ARBA" id="ARBA00023163"/>
    </source>
</evidence>
<keyword evidence="2" id="KW-0805">Transcription regulation</keyword>
<proteinExistence type="predicted"/>
<dbReference type="GO" id="GO:0003677">
    <property type="term" value="F:DNA binding"/>
    <property type="evidence" value="ECO:0007669"/>
    <property type="project" value="UniProtKB-KW"/>
</dbReference>
<accession>A0AAF0XQX3</accession>
<keyword evidence="5" id="KW-0539">Nucleus</keyword>
<keyword evidence="8" id="KW-1185">Reference proteome</keyword>
<dbReference type="PANTHER" id="PTHR12396">
    <property type="entry name" value="METHYL-CPG BINDING PROTEIN, MBD"/>
    <property type="match status" value="1"/>
</dbReference>
<evidence type="ECO:0000313" key="7">
    <source>
        <dbReference type="EMBL" id="WOH12618.1"/>
    </source>
</evidence>